<feature type="domain" description="Cadherin" evidence="14">
    <location>
        <begin position="17"/>
        <end position="123"/>
    </location>
</feature>
<evidence type="ECO:0000256" key="11">
    <source>
        <dbReference type="PROSITE-ProRule" id="PRU00043"/>
    </source>
</evidence>
<evidence type="ECO:0000256" key="1">
    <source>
        <dbReference type="ARBA" id="ARBA00004251"/>
    </source>
</evidence>
<dbReference type="FunFam" id="2.60.40.60:FF:000001">
    <property type="entry name" value="Protocadherin alpha 2"/>
    <property type="match status" value="1"/>
</dbReference>
<keyword evidence="2" id="KW-1003">Cell membrane</keyword>
<evidence type="ECO:0000256" key="7">
    <source>
        <dbReference type="ARBA" id="ARBA00022889"/>
    </source>
</evidence>
<evidence type="ECO:0000313" key="16">
    <source>
        <dbReference type="Proteomes" id="UP000694402"/>
    </source>
</evidence>
<dbReference type="AlphaFoldDB" id="A0A8C8I2G6"/>
<dbReference type="FunFam" id="2.60.40.60:FF:000042">
    <property type="entry name" value="protocadherin-19 isoform X1"/>
    <property type="match status" value="1"/>
</dbReference>
<reference evidence="15" key="2">
    <citation type="submission" date="2025-09" db="UniProtKB">
        <authorList>
            <consortium name="Ensembl"/>
        </authorList>
    </citation>
    <scope>IDENTIFICATION</scope>
</reference>
<keyword evidence="6 11" id="KW-0106">Calcium</keyword>
<evidence type="ECO:0000256" key="2">
    <source>
        <dbReference type="ARBA" id="ARBA00022475"/>
    </source>
</evidence>
<evidence type="ECO:0000256" key="8">
    <source>
        <dbReference type="ARBA" id="ARBA00022989"/>
    </source>
</evidence>
<sequence length="1107" mass="121009">MRLPVICFLLFWAKARTLKNLNYSVPEEQGPGTVIGNIAKDAGFGPVEKGTKSNFRVLENSAPHLIDVDSESGLLFTKQRIDRETLCKRNPKCQLSMEVFANDKEICMIKIDVVDINDNSPSFPSDHINIDISENAAAGTRFPLTIAHDSDSGQNGIKTYQVTRDDYNTFSLDLKLRGDGTIYPELVVQRPLDREDQSHHTLLLTAIDGGEYPRSGSMQINVRVTDSNDNSPVFDKPGYMLELPENSPPGRMLIDVNATDQDEGSNGQVVYSFSGYASDRVQELFSIDPKTGVIKIQGEIDYEDNPTIEFDVQAMDLGPNPIPGHCKISVKVLDKNDNWPVISFVSVRQGAISEAAPPESVIALVRVTDKDSGRNGQLQCRVLGNVPFRLQENNDNFYTLLTDRPLDRELKDEYNVTIVARDNGIPSLNYTKSFTVKILDENDNAPRFTKTIYVLQVPENNIPGEYLGSVLAHDPDIGQNGTVSYSILPSHIGDVSVYTYVSVNPTNGAIYASRSFNYEQTKFFEFKVQAKDAGSPHMEGSATVRVSVLDVNDNLPVIVLPLLINDTVEIMVPRNVGLGYIVTTVRAVDQDHGESGRLTYEIWEGNEEHLFEMDPVAGEVRTAHAVWEDVAPAVELVVKVTDHGKPPLSAVAKLIIKANTGAMAAGEPSASGEQQHWDMSLPLIITLCIISLMLLAVMTTIAVKSKHQDKEAGNYNCRMAEYSNSNPPVGNGKKKRINKSDIMLVQSEVEERDSVSRMNVVSSPSLITSPICFDYQATSPLPLTLPRSEVMYLKTTFNSLTVPRAGCHSSFAGLTTETPMDRMSVIQTDNFPSEPNNVANRQPFAQSSSTFKDAERASLRDSGHGDSDQADSDLDTNKGCACNTSARGALKMKATAVNGQPLDQGQGRSVHCTDECRALGHSDRCWMPKLRVGGQADSGDNRTDLFIPVGMEATAETEIYGSLNRSAARKTLSTFGKEQRDSTILVANIKPYFKSQRARSPLLQECSSGSSSPTKGNTPLDSHTKGPREEVGRDGEGGSDSSAYGPPDGQCSPPHTELEEPSYMACGLTPKSLSNSLIHSSEIRSGIISQECVGMECVSPNQRDSGD</sequence>
<feature type="compositionally biased region" description="Basic and acidic residues" evidence="12">
    <location>
        <begin position="1022"/>
        <end position="1036"/>
    </location>
</feature>
<keyword evidence="7" id="KW-0130">Cell adhesion</keyword>
<evidence type="ECO:0000313" key="15">
    <source>
        <dbReference type="Ensembl" id="ENSOTSP00005070046.1"/>
    </source>
</evidence>
<keyword evidence="3" id="KW-0812">Transmembrane</keyword>
<evidence type="ECO:0000256" key="3">
    <source>
        <dbReference type="ARBA" id="ARBA00022692"/>
    </source>
</evidence>
<dbReference type="PROSITE" id="PS50268">
    <property type="entry name" value="CADHERIN_2"/>
    <property type="match status" value="6"/>
</dbReference>
<dbReference type="CDD" id="cd11304">
    <property type="entry name" value="Cadherin_repeat"/>
    <property type="match status" value="6"/>
</dbReference>
<dbReference type="InterPro" id="IPR050174">
    <property type="entry name" value="Protocadherin/Cadherin-CA"/>
</dbReference>
<dbReference type="InterPro" id="IPR002126">
    <property type="entry name" value="Cadherin-like_dom"/>
</dbReference>
<dbReference type="Gene3D" id="2.60.40.60">
    <property type="entry name" value="Cadherins"/>
    <property type="match status" value="6"/>
</dbReference>
<dbReference type="FunFam" id="2.60.40.60:FF:000002">
    <property type="entry name" value="Protocadherin alpha 2"/>
    <property type="match status" value="1"/>
</dbReference>
<keyword evidence="5" id="KW-0677">Repeat</keyword>
<keyword evidence="10" id="KW-0325">Glycoprotein</keyword>
<evidence type="ECO:0000256" key="12">
    <source>
        <dbReference type="SAM" id="MobiDB-lite"/>
    </source>
</evidence>
<dbReference type="PRINTS" id="PR00205">
    <property type="entry name" value="CADHERIN"/>
</dbReference>
<feature type="domain" description="Cadherin" evidence="14">
    <location>
        <begin position="344"/>
        <end position="448"/>
    </location>
</feature>
<feature type="compositionally biased region" description="Polar residues" evidence="12">
    <location>
        <begin position="1005"/>
        <end position="1021"/>
    </location>
</feature>
<comment type="subcellular location">
    <subcellularLocation>
        <location evidence="1">Cell membrane</location>
        <topology evidence="1">Single-pass type I membrane protein</topology>
    </subcellularLocation>
</comment>
<reference evidence="15" key="1">
    <citation type="submission" date="2025-08" db="UniProtKB">
        <authorList>
            <consortium name="Ensembl"/>
        </authorList>
    </citation>
    <scope>IDENTIFICATION</scope>
</reference>
<dbReference type="PANTHER" id="PTHR24028:SF41">
    <property type="entry name" value="PROTOCADHERIN-17"/>
    <property type="match status" value="1"/>
</dbReference>
<dbReference type="GO" id="GO:0007156">
    <property type="term" value="P:homophilic cell adhesion via plasma membrane adhesion molecules"/>
    <property type="evidence" value="ECO:0007669"/>
    <property type="project" value="InterPro"/>
</dbReference>
<dbReference type="Pfam" id="PF08266">
    <property type="entry name" value="Cadherin_2"/>
    <property type="match status" value="1"/>
</dbReference>
<feature type="compositionally biased region" description="Basic and acidic residues" evidence="12">
    <location>
        <begin position="852"/>
        <end position="867"/>
    </location>
</feature>
<evidence type="ECO:0000256" key="6">
    <source>
        <dbReference type="ARBA" id="ARBA00022837"/>
    </source>
</evidence>
<dbReference type="InterPro" id="IPR015919">
    <property type="entry name" value="Cadherin-like_sf"/>
</dbReference>
<feature type="region of interest" description="Disordered" evidence="12">
    <location>
        <begin position="827"/>
        <end position="878"/>
    </location>
</feature>
<feature type="domain" description="Cadherin" evidence="14">
    <location>
        <begin position="449"/>
        <end position="558"/>
    </location>
</feature>
<keyword evidence="4 13" id="KW-0732">Signal</keyword>
<feature type="domain" description="Cadherin" evidence="14">
    <location>
        <begin position="235"/>
        <end position="342"/>
    </location>
</feature>
<dbReference type="GO" id="GO:0009653">
    <property type="term" value="P:anatomical structure morphogenesis"/>
    <property type="evidence" value="ECO:0007669"/>
    <property type="project" value="UniProtKB-ARBA"/>
</dbReference>
<dbReference type="FunFam" id="2.60.40.60:FF:000233">
    <property type="entry name" value="Protocadherin gamma-A3 isoform 1"/>
    <property type="match status" value="1"/>
</dbReference>
<dbReference type="FunFam" id="2.60.40.60:FF:000007">
    <property type="entry name" value="Protocadherin alpha 2"/>
    <property type="match status" value="1"/>
</dbReference>
<dbReference type="GO" id="GO:0005509">
    <property type="term" value="F:calcium ion binding"/>
    <property type="evidence" value="ECO:0007669"/>
    <property type="project" value="UniProtKB-UniRule"/>
</dbReference>
<keyword evidence="8" id="KW-1133">Transmembrane helix</keyword>
<dbReference type="PROSITE" id="PS00232">
    <property type="entry name" value="CADHERIN_1"/>
    <property type="match status" value="3"/>
</dbReference>
<feature type="signal peptide" evidence="13">
    <location>
        <begin position="1"/>
        <end position="17"/>
    </location>
</feature>
<evidence type="ECO:0000256" key="4">
    <source>
        <dbReference type="ARBA" id="ARBA00022729"/>
    </source>
</evidence>
<keyword evidence="9" id="KW-0472">Membrane</keyword>
<dbReference type="Pfam" id="PF00028">
    <property type="entry name" value="Cadherin"/>
    <property type="match status" value="5"/>
</dbReference>
<dbReference type="SUPFAM" id="SSF49313">
    <property type="entry name" value="Cadherin-like"/>
    <property type="match status" value="6"/>
</dbReference>
<proteinExistence type="predicted"/>
<feature type="compositionally biased region" description="Polar residues" evidence="12">
    <location>
        <begin position="827"/>
        <end position="851"/>
    </location>
</feature>
<evidence type="ECO:0000256" key="13">
    <source>
        <dbReference type="SAM" id="SignalP"/>
    </source>
</evidence>
<feature type="chain" id="PRO_5034336958" description="Cadherin domain-containing protein" evidence="13">
    <location>
        <begin position="18"/>
        <end position="1107"/>
    </location>
</feature>
<evidence type="ECO:0000256" key="9">
    <source>
        <dbReference type="ARBA" id="ARBA00023136"/>
    </source>
</evidence>
<evidence type="ECO:0000259" key="14">
    <source>
        <dbReference type="PROSITE" id="PS50268"/>
    </source>
</evidence>
<dbReference type="Proteomes" id="UP000694402">
    <property type="component" value="Unassembled WGS sequence"/>
</dbReference>
<dbReference type="GO" id="GO:0005886">
    <property type="term" value="C:plasma membrane"/>
    <property type="evidence" value="ECO:0007669"/>
    <property type="project" value="UniProtKB-SubCell"/>
</dbReference>
<evidence type="ECO:0000256" key="10">
    <source>
        <dbReference type="ARBA" id="ARBA00023180"/>
    </source>
</evidence>
<feature type="domain" description="Cadherin" evidence="14">
    <location>
        <begin position="564"/>
        <end position="670"/>
    </location>
</feature>
<dbReference type="SMART" id="SM00112">
    <property type="entry name" value="CA"/>
    <property type="match status" value="6"/>
</dbReference>
<accession>A0A8C8I2G6</accession>
<keyword evidence="16" id="KW-1185">Reference proteome</keyword>
<feature type="domain" description="Cadherin" evidence="14">
    <location>
        <begin position="124"/>
        <end position="234"/>
    </location>
</feature>
<evidence type="ECO:0000256" key="5">
    <source>
        <dbReference type="ARBA" id="ARBA00022737"/>
    </source>
</evidence>
<name>A0A8C8I2G6_ONCTS</name>
<dbReference type="Ensembl" id="ENSOTST00005076051.2">
    <property type="protein sequence ID" value="ENSOTSP00005070046.1"/>
    <property type="gene ID" value="ENSOTSG00005033270.2"/>
</dbReference>
<feature type="region of interest" description="Disordered" evidence="12">
    <location>
        <begin position="1000"/>
        <end position="1062"/>
    </location>
</feature>
<dbReference type="InterPro" id="IPR013164">
    <property type="entry name" value="Cadherin_N"/>
</dbReference>
<gene>
    <name evidence="15" type="primary">PCDH17</name>
</gene>
<dbReference type="PANTHER" id="PTHR24028">
    <property type="entry name" value="CADHERIN-87A"/>
    <property type="match status" value="1"/>
</dbReference>
<protein>
    <recommendedName>
        <fullName evidence="14">Cadherin domain-containing protein</fullName>
    </recommendedName>
</protein>
<dbReference type="GeneTree" id="ENSGT00940000156894"/>
<dbReference type="InterPro" id="IPR020894">
    <property type="entry name" value="Cadherin_CS"/>
</dbReference>
<organism evidence="15 16">
    <name type="scientific">Oncorhynchus tshawytscha</name>
    <name type="common">Chinook salmon</name>
    <name type="synonym">Salmo tshawytscha</name>
    <dbReference type="NCBI Taxonomy" id="74940"/>
    <lineage>
        <taxon>Eukaryota</taxon>
        <taxon>Metazoa</taxon>
        <taxon>Chordata</taxon>
        <taxon>Craniata</taxon>
        <taxon>Vertebrata</taxon>
        <taxon>Euteleostomi</taxon>
        <taxon>Actinopterygii</taxon>
        <taxon>Neopterygii</taxon>
        <taxon>Teleostei</taxon>
        <taxon>Protacanthopterygii</taxon>
        <taxon>Salmoniformes</taxon>
        <taxon>Salmonidae</taxon>
        <taxon>Salmoninae</taxon>
        <taxon>Oncorhynchus</taxon>
    </lineage>
</organism>